<dbReference type="RefSeq" id="WP_275416991.1">
    <property type="nucleotide sequence ID" value="NZ_CP106878.1"/>
</dbReference>
<dbReference type="InterPro" id="IPR038477">
    <property type="entry name" value="ASST_N_sf"/>
</dbReference>
<dbReference type="InterPro" id="IPR011047">
    <property type="entry name" value="Quinoprotein_ADH-like_sf"/>
</dbReference>
<feature type="domain" description="Arylsulfotransferase N-terminal" evidence="1">
    <location>
        <begin position="82"/>
        <end position="165"/>
    </location>
</feature>
<dbReference type="EMBL" id="CP106878">
    <property type="protein sequence ID" value="WAA09209.1"/>
    <property type="molecule type" value="Genomic_DNA"/>
</dbReference>
<evidence type="ECO:0000313" key="3">
    <source>
        <dbReference type="Proteomes" id="UP001164718"/>
    </source>
</evidence>
<evidence type="ECO:0000313" key="2">
    <source>
        <dbReference type="EMBL" id="WAA09209.1"/>
    </source>
</evidence>
<proteinExistence type="predicted"/>
<dbReference type="SUPFAM" id="SSF50998">
    <property type="entry name" value="Quinoprotein alcohol dehydrogenase-like"/>
    <property type="match status" value="1"/>
</dbReference>
<dbReference type="AlphaFoldDB" id="A0A9E8RVE4"/>
<dbReference type="InterPro" id="IPR035391">
    <property type="entry name" value="Arylsulfotran_N"/>
</dbReference>
<gene>
    <name evidence="2" type="ORF">OE104_11575</name>
</gene>
<accession>A0A9E8RVE4</accession>
<dbReference type="Pfam" id="PF05935">
    <property type="entry name" value="Arylsulfotrans"/>
    <property type="match status" value="1"/>
</dbReference>
<dbReference type="Gene3D" id="2.60.40.3100">
    <property type="entry name" value="Arylsulphate sulphotransferase monomer, N-terminal domain"/>
    <property type="match status" value="1"/>
</dbReference>
<evidence type="ECO:0000259" key="1">
    <source>
        <dbReference type="Pfam" id="PF17425"/>
    </source>
</evidence>
<protein>
    <submittedName>
        <fullName evidence="2">Aryl-sulfate sulfotransferase</fullName>
    </submittedName>
</protein>
<dbReference type="PANTHER" id="PTHR35340:SF10">
    <property type="entry name" value="CYTOPLASMIC PROTEIN"/>
    <property type="match status" value="1"/>
</dbReference>
<dbReference type="PANTHER" id="PTHR35340">
    <property type="entry name" value="PQQ ENZYME REPEAT PROTEIN-RELATED"/>
    <property type="match status" value="1"/>
</dbReference>
<dbReference type="InterPro" id="IPR053143">
    <property type="entry name" value="Arylsulfate_ST"/>
</dbReference>
<dbReference type="InterPro" id="IPR010262">
    <property type="entry name" value="Arylsulfotransferase_bact"/>
</dbReference>
<dbReference type="KEGG" id="faf:OE104_11575"/>
<sequence length="561" mass="63698">MKTKKNTFRFIGLALVVLILFSCVYIFTFHEERSESNSTVEDDSKEIKISAGIDTAILNNQQELEKNIFEDSAGSTFDQPYIQLDPFGNAPLTALIIFDTEEPSKVQFTVKGSTSDVDISDTTDQFTTHHELAVLGLYPDAENTVEIVAISESGNEKRKTVMIQTEPLPDYIPSVIIEKLDKEQMEIVDNGLTFAVTSTKYTIGFDINGDIRWYSSRYNSHVFKPLENGHLLYLSKDQNSGSAYNRLLEMDFIGKIYNAYYLSDNAEVNEKGNSEKTIVHHDAIELPSGNLLLTVNDGNGTYIEDTIIEIDRETGTIIKVIDLKNLLPSSFYEEYDSTERDDGLIDWFHNNSFIYDTRDNSLIISGRNQDTIFKIDYSTEEIKWILSDSEGWPEEYETYLVKGVGDNFKYTGGQHAPIIIPEEEADQNADTIDILVFDNNIAITRGDEELSETFSAGSQYRINEKTKTAELIWTYGKERGKDLFSLIIGSNRYMFQTGNRLINFGYTNDGTESHIIEVDNNQPANVVFEAIISDFPEGSWIYRAERMSLYPDAWEFALSTK</sequence>
<keyword evidence="3" id="KW-1185">Reference proteome</keyword>
<dbReference type="PROSITE" id="PS51257">
    <property type="entry name" value="PROKAR_LIPOPROTEIN"/>
    <property type="match status" value="1"/>
</dbReference>
<dbReference type="GO" id="GO:0004062">
    <property type="term" value="F:aryl sulfotransferase activity"/>
    <property type="evidence" value="ECO:0007669"/>
    <property type="project" value="InterPro"/>
</dbReference>
<organism evidence="2 3">
    <name type="scientific">Fervidibacillus albus</name>
    <dbReference type="NCBI Taxonomy" id="2980026"/>
    <lineage>
        <taxon>Bacteria</taxon>
        <taxon>Bacillati</taxon>
        <taxon>Bacillota</taxon>
        <taxon>Bacilli</taxon>
        <taxon>Bacillales</taxon>
        <taxon>Bacillaceae</taxon>
        <taxon>Fervidibacillus</taxon>
    </lineage>
</organism>
<dbReference type="Proteomes" id="UP001164718">
    <property type="component" value="Chromosome"/>
</dbReference>
<reference evidence="2" key="1">
    <citation type="submission" date="2022-09" db="EMBL/GenBank/DDBJ databases">
        <title>Complete Genomes of Fervidibacillus albus and Fervidibacillus halotolerans isolated from tidal flat sediments.</title>
        <authorList>
            <person name="Kwon K.K."/>
            <person name="Yang S.-H."/>
            <person name="Park M.J."/>
            <person name="Oh H.-M."/>
        </authorList>
    </citation>
    <scope>NUCLEOTIDE SEQUENCE</scope>
    <source>
        <strain evidence="2">MEBiC13591</strain>
    </source>
</reference>
<name>A0A9E8RVE4_9BACI</name>
<dbReference type="Pfam" id="PF17425">
    <property type="entry name" value="Arylsulfotran_N"/>
    <property type="match status" value="1"/>
</dbReference>